<evidence type="ECO:0000313" key="2">
    <source>
        <dbReference type="EMBL" id="MEB5476567.1"/>
    </source>
</evidence>
<dbReference type="Pfam" id="PF11306">
    <property type="entry name" value="DUF3108"/>
    <property type="match status" value="1"/>
</dbReference>
<sequence>MRLQKLIKSTLFIGSALLSIHTFALTPFQATYQFSYNGHNISTATRSLQSLENNRWVYKFSAKAGILASANETSQFTFNNQNVTSNSFTRATKYLGMSDALTINFNQSEKKVSTNKDGTSRSFKLENNPLDELNAEIQIREDLKNNHLKPVYYITDAKGIDARKFINLGEETIKTQYGTFKTMKFKLEHNKPERNTLFWLAPELDYLPVKVAHNDGSNSYGISLINYKWQ</sequence>
<dbReference type="InterPro" id="IPR021457">
    <property type="entry name" value="DUF3108"/>
</dbReference>
<protein>
    <submittedName>
        <fullName evidence="2">DUF3108 domain-containing protein</fullName>
    </submittedName>
</protein>
<evidence type="ECO:0000313" key="3">
    <source>
        <dbReference type="Proteomes" id="UP001339883"/>
    </source>
</evidence>
<proteinExistence type="predicted"/>
<feature type="signal peptide" evidence="1">
    <location>
        <begin position="1"/>
        <end position="24"/>
    </location>
</feature>
<accession>A0ABU6DSA9</accession>
<organism evidence="2 3">
    <name type="scientific">Acinetobacter pollinis</name>
    <dbReference type="NCBI Taxonomy" id="2605270"/>
    <lineage>
        <taxon>Bacteria</taxon>
        <taxon>Pseudomonadati</taxon>
        <taxon>Pseudomonadota</taxon>
        <taxon>Gammaproteobacteria</taxon>
        <taxon>Moraxellales</taxon>
        <taxon>Moraxellaceae</taxon>
        <taxon>Acinetobacter</taxon>
    </lineage>
</organism>
<comment type="caution">
    <text evidence="2">The sequence shown here is derived from an EMBL/GenBank/DDBJ whole genome shotgun (WGS) entry which is preliminary data.</text>
</comment>
<keyword evidence="3" id="KW-1185">Reference proteome</keyword>
<dbReference type="RefSeq" id="WP_325775076.1">
    <property type="nucleotide sequence ID" value="NZ_VTDN01000004.1"/>
</dbReference>
<dbReference type="Proteomes" id="UP001339883">
    <property type="component" value="Unassembled WGS sequence"/>
</dbReference>
<feature type="chain" id="PRO_5045097475" evidence="1">
    <location>
        <begin position="25"/>
        <end position="230"/>
    </location>
</feature>
<name>A0ABU6DSA9_9GAMM</name>
<gene>
    <name evidence="2" type="ORF">I2F25_05815</name>
</gene>
<evidence type="ECO:0000256" key="1">
    <source>
        <dbReference type="SAM" id="SignalP"/>
    </source>
</evidence>
<dbReference type="EMBL" id="VTDN01000004">
    <property type="protein sequence ID" value="MEB5476567.1"/>
    <property type="molecule type" value="Genomic_DNA"/>
</dbReference>
<reference evidence="2 3" key="1">
    <citation type="submission" date="2019-08" db="EMBL/GenBank/DDBJ databases">
        <title>Five species of Acinetobacter isolated from floral nectar and animal pollinators.</title>
        <authorList>
            <person name="Hendry T.A."/>
        </authorList>
    </citation>
    <scope>NUCLEOTIDE SEQUENCE [LARGE SCALE GENOMIC DNA]</scope>
    <source>
        <strain evidence="2 3">MD18.27</strain>
    </source>
</reference>
<keyword evidence="1" id="KW-0732">Signal</keyword>